<dbReference type="GO" id="GO:0016787">
    <property type="term" value="F:hydrolase activity"/>
    <property type="evidence" value="ECO:0007669"/>
    <property type="project" value="InterPro"/>
</dbReference>
<dbReference type="InterPro" id="IPR004843">
    <property type="entry name" value="Calcineurin-like_PHP"/>
</dbReference>
<dbReference type="PANTHER" id="PTHR43143:SF5">
    <property type="entry name" value="SECRETED PROTEIN"/>
    <property type="match status" value="1"/>
</dbReference>
<reference evidence="3 4" key="1">
    <citation type="submission" date="2020-08" db="EMBL/GenBank/DDBJ databases">
        <title>Sequencing the genomes of 1000 actinobacteria strains.</title>
        <authorList>
            <person name="Klenk H.-P."/>
        </authorList>
    </citation>
    <scope>NUCLEOTIDE SEQUENCE [LARGE SCALE GENOMIC DNA]</scope>
    <source>
        <strain evidence="3 4">DSM 11053</strain>
    </source>
</reference>
<keyword evidence="1" id="KW-0732">Signal</keyword>
<dbReference type="InterPro" id="IPR051918">
    <property type="entry name" value="STPP_CPPED1"/>
</dbReference>
<dbReference type="EMBL" id="JACHZG010000001">
    <property type="protein sequence ID" value="MBB3327193.1"/>
    <property type="molecule type" value="Genomic_DNA"/>
</dbReference>
<evidence type="ECO:0000256" key="1">
    <source>
        <dbReference type="SAM" id="SignalP"/>
    </source>
</evidence>
<dbReference type="Proteomes" id="UP000565572">
    <property type="component" value="Unassembled WGS sequence"/>
</dbReference>
<protein>
    <recommendedName>
        <fullName evidence="2">Calcineurin-like phosphoesterase domain-containing protein</fullName>
    </recommendedName>
</protein>
<evidence type="ECO:0000313" key="3">
    <source>
        <dbReference type="EMBL" id="MBB3327193.1"/>
    </source>
</evidence>
<feature type="signal peptide" evidence="1">
    <location>
        <begin position="1"/>
        <end position="26"/>
    </location>
</feature>
<evidence type="ECO:0000313" key="4">
    <source>
        <dbReference type="Proteomes" id="UP000565572"/>
    </source>
</evidence>
<dbReference type="SUPFAM" id="SSF56300">
    <property type="entry name" value="Metallo-dependent phosphatases"/>
    <property type="match status" value="1"/>
</dbReference>
<name>A0A7W5JVS2_9ACTN</name>
<gene>
    <name evidence="3" type="ORF">FHX39_002137</name>
</gene>
<evidence type="ECO:0000259" key="2">
    <source>
        <dbReference type="Pfam" id="PF00149"/>
    </source>
</evidence>
<dbReference type="InterPro" id="IPR029052">
    <property type="entry name" value="Metallo-depent_PP-like"/>
</dbReference>
<accession>A0A7W5JVS2</accession>
<proteinExistence type="predicted"/>
<feature type="chain" id="PRO_5031097450" description="Calcineurin-like phosphoesterase domain-containing protein" evidence="1">
    <location>
        <begin position="27"/>
        <end position="481"/>
    </location>
</feature>
<sequence>MPKKIWSLAVAGVLMAMLPSPGGAAAATATCTGNTVPLHLVNNTRSTLITASASASAAASQQSGAQNRGLVALTASQPGSGRVAVVRYRSGTDYRYVADAKAKGAAEAAGYRSDGETIYGSASPAPGCTVAIYQLQKSGSHQLAVGGAGVDALARAGWTAQGPLLYAADPPGRARPVASGPVAGALPADDADKVFRVAVLPDTQEEVHTDSDARLPQRAQYIADRQKSWDIRLAVSVGDIADWDTPDHAQYARSADQLAPLVRAVPFVAAVGNHDTQAVCPGGSACSGLSARTTVRDTTVFNRYFPASRFSLLRGEYEPGKIDNAYHTFRAGDVDWLVLNLELWPRPGVVDWARRVVAANPDKNVIVVTHSYLTKKGKILSNNGGYGSTSPKYLFDHLIRVYPNIKIVLSGHTGKDKMRLDKGTHGNRIVSYLQCFHSRTGNPFRRLSIHTDTGRIYSEIYTPSTGKKVTTKSVTGLKFVR</sequence>
<dbReference type="Pfam" id="PF00149">
    <property type="entry name" value="Metallophos"/>
    <property type="match status" value="1"/>
</dbReference>
<keyword evidence="4" id="KW-1185">Reference proteome</keyword>
<dbReference type="RefSeq" id="WP_183338255.1">
    <property type="nucleotide sequence ID" value="NZ_JACHZG010000001.1"/>
</dbReference>
<dbReference type="Gene3D" id="3.60.21.10">
    <property type="match status" value="1"/>
</dbReference>
<feature type="domain" description="Calcineurin-like phosphoesterase" evidence="2">
    <location>
        <begin position="195"/>
        <end position="413"/>
    </location>
</feature>
<comment type="caution">
    <text evidence="3">The sequence shown here is derived from an EMBL/GenBank/DDBJ whole genome shotgun (WGS) entry which is preliminary data.</text>
</comment>
<organism evidence="3 4">
    <name type="scientific">Microlunatus antarcticus</name>
    <dbReference type="NCBI Taxonomy" id="53388"/>
    <lineage>
        <taxon>Bacteria</taxon>
        <taxon>Bacillati</taxon>
        <taxon>Actinomycetota</taxon>
        <taxon>Actinomycetes</taxon>
        <taxon>Propionibacteriales</taxon>
        <taxon>Propionibacteriaceae</taxon>
        <taxon>Microlunatus</taxon>
    </lineage>
</organism>
<dbReference type="AlphaFoldDB" id="A0A7W5JVS2"/>
<dbReference type="PANTHER" id="PTHR43143">
    <property type="entry name" value="METALLOPHOSPHOESTERASE, CALCINEURIN SUPERFAMILY"/>
    <property type="match status" value="1"/>
</dbReference>